<reference evidence="1" key="1">
    <citation type="journal article" date="2023" name="Plant J.">
        <title>The genome of the king protea, Protea cynaroides.</title>
        <authorList>
            <person name="Chang J."/>
            <person name="Duong T.A."/>
            <person name="Schoeman C."/>
            <person name="Ma X."/>
            <person name="Roodt D."/>
            <person name="Barker N."/>
            <person name="Li Z."/>
            <person name="Van de Peer Y."/>
            <person name="Mizrachi E."/>
        </authorList>
    </citation>
    <scope>NUCLEOTIDE SEQUENCE</scope>
    <source>
        <tissue evidence="1">Young leaves</tissue>
    </source>
</reference>
<proteinExistence type="predicted"/>
<evidence type="ECO:0000313" key="2">
    <source>
        <dbReference type="Proteomes" id="UP001141806"/>
    </source>
</evidence>
<evidence type="ECO:0000313" key="1">
    <source>
        <dbReference type="EMBL" id="KAJ4958484.1"/>
    </source>
</evidence>
<name>A0A9Q0H3F9_9MAGN</name>
<organism evidence="1 2">
    <name type="scientific">Protea cynaroides</name>
    <dbReference type="NCBI Taxonomy" id="273540"/>
    <lineage>
        <taxon>Eukaryota</taxon>
        <taxon>Viridiplantae</taxon>
        <taxon>Streptophyta</taxon>
        <taxon>Embryophyta</taxon>
        <taxon>Tracheophyta</taxon>
        <taxon>Spermatophyta</taxon>
        <taxon>Magnoliopsida</taxon>
        <taxon>Proteales</taxon>
        <taxon>Proteaceae</taxon>
        <taxon>Protea</taxon>
    </lineage>
</organism>
<protein>
    <submittedName>
        <fullName evidence="1">Uncharacterized protein</fullName>
    </submittedName>
</protein>
<accession>A0A9Q0H3F9</accession>
<dbReference type="Proteomes" id="UP001141806">
    <property type="component" value="Unassembled WGS sequence"/>
</dbReference>
<comment type="caution">
    <text evidence="1">The sequence shown here is derived from an EMBL/GenBank/DDBJ whole genome shotgun (WGS) entry which is preliminary data.</text>
</comment>
<dbReference type="EMBL" id="JAMYWD010000010">
    <property type="protein sequence ID" value="KAJ4958484.1"/>
    <property type="molecule type" value="Genomic_DNA"/>
</dbReference>
<gene>
    <name evidence="1" type="ORF">NE237_025595</name>
</gene>
<keyword evidence="2" id="KW-1185">Reference proteome</keyword>
<sequence length="120" mass="13806">MLVRNSDTGLPKAVTLRCSLCSPLQTHLALLQNILRGELAPISIMFPNPYPPFHHLPSLPSPLLLRLTVSNLTTTTPQPQKTQCIFRRRRWCCWQWRRRDSLLPSPTTRNGRSFPLVLRP</sequence>
<dbReference type="AlphaFoldDB" id="A0A9Q0H3F9"/>